<dbReference type="GO" id="GO:0005759">
    <property type="term" value="C:mitochondrial matrix"/>
    <property type="evidence" value="ECO:0007669"/>
    <property type="project" value="TreeGrafter"/>
</dbReference>
<organism evidence="3 4">
    <name type="scientific">Parthenolecanium corni</name>
    <dbReference type="NCBI Taxonomy" id="536013"/>
    <lineage>
        <taxon>Eukaryota</taxon>
        <taxon>Metazoa</taxon>
        <taxon>Ecdysozoa</taxon>
        <taxon>Arthropoda</taxon>
        <taxon>Hexapoda</taxon>
        <taxon>Insecta</taxon>
        <taxon>Pterygota</taxon>
        <taxon>Neoptera</taxon>
        <taxon>Paraneoptera</taxon>
        <taxon>Hemiptera</taxon>
        <taxon>Sternorrhyncha</taxon>
        <taxon>Coccoidea</taxon>
        <taxon>Coccidae</taxon>
        <taxon>Parthenolecanium</taxon>
    </lineage>
</organism>
<accession>A0AAN9T877</accession>
<comment type="caution">
    <text evidence="3">The sequence shown here is derived from an EMBL/GenBank/DDBJ whole genome shotgun (WGS) entry which is preliminary data.</text>
</comment>
<sequence length="511" mass="59199">MLITHSKIPSGLSKVTSCQRLKVFHRKYRTKGSTAVVSLLTKLCGEDDGITKHKLNQHPAAKLKPDPVLMRSCANILQKAGYSAEYIRDHVDILSYPPGYLRNCLYICQEYACYNDQIGPVINDFCRFMNLRINHLKKVNVIPSRINVLDSLLYYMKIPKNECDVEINDQLPVKEVYWKFFNYYLKREMHIDDEAVRKLRRFDYFISFRLLRENLYLLRKSFGFTGAELLEMPFLIRTDPENTISILRSARGVNLKEAIVAHPRLLTVPSQHIQVVNDYLIKNDMDFNDLLNDPDVLGMDINTLMYRLAKIVHSPSLNVFKQHPRVGRLVQNSGVASERMLILKQLDMDCYDLALLTCHTSSFLRHIIDGIDRSNGKDVSLIVSRRLSVPLEDVERELSKNEGLAYVPLQTVKTNLDYLIEMGFSNEDIFRSVQILLYPKHLVENQLSDILINSVVVNDSIEYQVLNKKYFLPLALYYIEKEARFTESGIWKEKYNENTVSMLTGKFSDFS</sequence>
<gene>
    <name evidence="3" type="ORF">V9T40_012190</name>
</gene>
<dbReference type="PANTHER" id="PTHR15437">
    <property type="entry name" value="TRANSCRIPTION TERMINATION FACTOR, MITOCHONDRIAL"/>
    <property type="match status" value="1"/>
</dbReference>
<evidence type="ECO:0000256" key="1">
    <source>
        <dbReference type="ARBA" id="ARBA00007692"/>
    </source>
</evidence>
<comment type="similarity">
    <text evidence="1">Belongs to the mTERF family.</text>
</comment>
<dbReference type="PANTHER" id="PTHR15437:SF7">
    <property type="entry name" value="TRANSCRIPTION TERMINATION FACTOR 5, MITOCHONDRIAL"/>
    <property type="match status" value="1"/>
</dbReference>
<dbReference type="Gene3D" id="1.25.70.10">
    <property type="entry name" value="Transcription termination factor 3, mitochondrial"/>
    <property type="match status" value="1"/>
</dbReference>
<dbReference type="GO" id="GO:0003676">
    <property type="term" value="F:nucleic acid binding"/>
    <property type="evidence" value="ECO:0007669"/>
    <property type="project" value="InterPro"/>
</dbReference>
<dbReference type="AlphaFoldDB" id="A0AAN9T877"/>
<evidence type="ECO:0000313" key="3">
    <source>
        <dbReference type="EMBL" id="KAK7575904.1"/>
    </source>
</evidence>
<name>A0AAN9T877_9HEMI</name>
<dbReference type="EMBL" id="JBBCAQ010000036">
    <property type="protein sequence ID" value="KAK7575904.1"/>
    <property type="molecule type" value="Genomic_DNA"/>
</dbReference>
<protein>
    <submittedName>
        <fullName evidence="3">Uncharacterized protein</fullName>
    </submittedName>
</protein>
<dbReference type="InterPro" id="IPR003690">
    <property type="entry name" value="MTERF"/>
</dbReference>
<dbReference type="InterPro" id="IPR038538">
    <property type="entry name" value="MTERF_sf"/>
</dbReference>
<dbReference type="Proteomes" id="UP001367676">
    <property type="component" value="Unassembled WGS sequence"/>
</dbReference>
<evidence type="ECO:0000256" key="2">
    <source>
        <dbReference type="ARBA" id="ARBA00022946"/>
    </source>
</evidence>
<keyword evidence="2" id="KW-0809">Transit peptide</keyword>
<proteinExistence type="inferred from homology"/>
<evidence type="ECO:0000313" key="4">
    <source>
        <dbReference type="Proteomes" id="UP001367676"/>
    </source>
</evidence>
<reference evidence="3 4" key="1">
    <citation type="submission" date="2024-03" db="EMBL/GenBank/DDBJ databases">
        <title>Adaptation during the transition from Ophiocordyceps entomopathogen to insect associate is accompanied by gene loss and intensified selection.</title>
        <authorList>
            <person name="Ward C.M."/>
            <person name="Onetto C.A."/>
            <person name="Borneman A.R."/>
        </authorList>
    </citation>
    <scope>NUCLEOTIDE SEQUENCE [LARGE SCALE GENOMIC DNA]</scope>
    <source>
        <strain evidence="3">AWRI1</strain>
        <tissue evidence="3">Single Adult Female</tissue>
    </source>
</reference>
<dbReference type="GO" id="GO:0006393">
    <property type="term" value="P:termination of mitochondrial transcription"/>
    <property type="evidence" value="ECO:0007669"/>
    <property type="project" value="TreeGrafter"/>
</dbReference>
<keyword evidence="4" id="KW-1185">Reference proteome</keyword>